<dbReference type="Gramene" id="Kaladp0067s0197.1.v1.1">
    <property type="protein sequence ID" value="Kaladp0067s0197.1.v1.1"/>
    <property type="gene ID" value="Kaladp0067s0197.v1.1"/>
</dbReference>
<dbReference type="PANTHER" id="PTHR48051:SF54">
    <property type="entry name" value="LEUCINE-RICH REPEAT-CONTAINING PROTEIN"/>
    <property type="match status" value="1"/>
</dbReference>
<protein>
    <recommendedName>
        <fullName evidence="6">Disease resistance R13L4/SHOC-2-like LRR domain-containing protein</fullName>
    </recommendedName>
</protein>
<dbReference type="InterPro" id="IPR055414">
    <property type="entry name" value="LRR_R13L4/SHOC2-like"/>
</dbReference>
<dbReference type="EnsemblPlants" id="Kaladp0067s0197.2.v1.1">
    <property type="protein sequence ID" value="Kaladp0067s0197.2.v1.1"/>
    <property type="gene ID" value="Kaladp0067s0197.v1.1"/>
</dbReference>
<dbReference type="GO" id="GO:0005737">
    <property type="term" value="C:cytoplasm"/>
    <property type="evidence" value="ECO:0007669"/>
    <property type="project" value="TreeGrafter"/>
</dbReference>
<dbReference type="EnsemblPlants" id="Kaladp0067s0197.1.v1.1">
    <property type="protein sequence ID" value="Kaladp0067s0197.1.v1.1"/>
    <property type="gene ID" value="Kaladp0067s0197.v1.1"/>
</dbReference>
<dbReference type="SUPFAM" id="SSF52058">
    <property type="entry name" value="L domain-like"/>
    <property type="match status" value="1"/>
</dbReference>
<dbReference type="Gramene" id="Kaladp0067s0197.2.v1.1">
    <property type="protein sequence ID" value="Kaladp0067s0197.2.v1.1"/>
    <property type="gene ID" value="Kaladp0067s0197.v1.1"/>
</dbReference>
<dbReference type="InterPro" id="IPR032675">
    <property type="entry name" value="LRR_dom_sf"/>
</dbReference>
<dbReference type="Pfam" id="PF23598">
    <property type="entry name" value="LRR_14"/>
    <property type="match status" value="1"/>
</dbReference>
<proteinExistence type="inferred from homology"/>
<dbReference type="PROSITE" id="PS51450">
    <property type="entry name" value="LRR"/>
    <property type="match status" value="4"/>
</dbReference>
<feature type="region of interest" description="Disordered" evidence="5">
    <location>
        <begin position="114"/>
        <end position="165"/>
    </location>
</feature>
<evidence type="ECO:0000256" key="2">
    <source>
        <dbReference type="ARBA" id="ARBA00022737"/>
    </source>
</evidence>
<dbReference type="SMART" id="SM00364">
    <property type="entry name" value="LRR_BAC"/>
    <property type="match status" value="9"/>
</dbReference>
<evidence type="ECO:0000256" key="5">
    <source>
        <dbReference type="SAM" id="MobiDB-lite"/>
    </source>
</evidence>
<feature type="domain" description="Disease resistance R13L4/SHOC-2-like LRR" evidence="6">
    <location>
        <begin position="318"/>
        <end position="398"/>
    </location>
</feature>
<dbReference type="InterPro" id="IPR001611">
    <property type="entry name" value="Leu-rich_rpt"/>
</dbReference>
<dbReference type="FunFam" id="3.80.10.10:FF:000405">
    <property type="entry name" value="Plant intracellular Ras-group-related LRR protein 4"/>
    <property type="match status" value="1"/>
</dbReference>
<reference evidence="7" key="1">
    <citation type="submission" date="2021-01" db="UniProtKB">
        <authorList>
            <consortium name="EnsemblPlants"/>
        </authorList>
    </citation>
    <scope>IDENTIFICATION</scope>
</reference>
<dbReference type="Gene3D" id="3.80.10.10">
    <property type="entry name" value="Ribonuclease Inhibitor"/>
    <property type="match status" value="2"/>
</dbReference>
<dbReference type="Pfam" id="PF00560">
    <property type="entry name" value="LRR_1"/>
    <property type="match status" value="2"/>
</dbReference>
<evidence type="ECO:0000259" key="6">
    <source>
        <dbReference type="Pfam" id="PF23598"/>
    </source>
</evidence>
<dbReference type="PRINTS" id="PR00019">
    <property type="entry name" value="LEURICHRPT"/>
</dbReference>
<dbReference type="AlphaFoldDB" id="A0A7N0UGX0"/>
<keyword evidence="1" id="KW-0433">Leucine-rich repeat</keyword>
<accession>A0A7N0UGX0</accession>
<feature type="region of interest" description="Disordered" evidence="5">
    <location>
        <begin position="202"/>
        <end position="231"/>
    </location>
</feature>
<evidence type="ECO:0000313" key="7">
    <source>
        <dbReference type="EnsemblPlants" id="Kaladp0067s0197.1.v1.1"/>
    </source>
</evidence>
<keyword evidence="2" id="KW-0677">Repeat</keyword>
<dbReference type="SMART" id="SM00369">
    <property type="entry name" value="LRR_TYP"/>
    <property type="match status" value="9"/>
</dbReference>
<comment type="function">
    <text evidence="4">Leucine-rich repeat protein that likely mediates protein interactions, possibly in the context of signal transduction.</text>
</comment>
<organism evidence="7 8">
    <name type="scientific">Kalanchoe fedtschenkoi</name>
    <name type="common">Lavender scallops</name>
    <name type="synonym">South American air plant</name>
    <dbReference type="NCBI Taxonomy" id="63787"/>
    <lineage>
        <taxon>Eukaryota</taxon>
        <taxon>Viridiplantae</taxon>
        <taxon>Streptophyta</taxon>
        <taxon>Embryophyta</taxon>
        <taxon>Tracheophyta</taxon>
        <taxon>Spermatophyta</taxon>
        <taxon>Magnoliopsida</taxon>
        <taxon>eudicotyledons</taxon>
        <taxon>Gunneridae</taxon>
        <taxon>Pentapetalae</taxon>
        <taxon>Saxifragales</taxon>
        <taxon>Crassulaceae</taxon>
        <taxon>Kalanchoe</taxon>
    </lineage>
</organism>
<dbReference type="PANTHER" id="PTHR48051">
    <property type="match status" value="1"/>
</dbReference>
<sequence length="584" mass="64363">MESHVTLDTVDGVVAQITRLHRSLPLRPDIDEVEAAKALVQNVDKDDGSIIEAVAKQRKSPDVPQELFKILVEMQMNLITYHGKEKKKEALKVLELENLHLQYDDLIQRASTCVQSSTPSSKMPSSNSNHHPDHSNGSASTLSSSNFSPSRSSAASSGPSTASVRTHSSTFYFTGKEPIKSSGVFSKDDSYVQTTSSLFFSDKTGAASTKGPPKLHQIQDSSLNPDKDNGQDSDKLSFIKLASLIETSSKKGSRELNLQNKLSNGVSQLPESVAKLSGLMTLDLSKNQLAVLPSTIGGLSCLTKLDLHDNRIEEVPDDFCNLVNLVFLDLSSNQFTSLPGAFGKLVHLEELHLSSNRLVALPESVGSLIRLKGLMVETNDIEEIPHSIGHCASLRELRADYNRLKALPEALGRIGTLQVLSVRYNNIKQLPTTMSSLVKLQELDVSFNELESIPESLCFATSLVKMNVGGNFADLQSLPRSIGNLEMLEELDISNNQIRFLPESFRLLARLRILRADENPLEVPPRHIVDNGAQAVVSYMAEPASNRDTKFQPSKRYKGWVRIPGLFQMNLKKRNASDYVKAQY</sequence>
<dbReference type="Pfam" id="PF13855">
    <property type="entry name" value="LRR_8"/>
    <property type="match status" value="1"/>
</dbReference>
<evidence type="ECO:0000256" key="4">
    <source>
        <dbReference type="ARBA" id="ARBA00037519"/>
    </source>
</evidence>
<keyword evidence="8" id="KW-1185">Reference proteome</keyword>
<name>A0A7N0UGX0_KALFE</name>
<evidence type="ECO:0000256" key="1">
    <source>
        <dbReference type="ARBA" id="ARBA00022614"/>
    </source>
</evidence>
<dbReference type="InterPro" id="IPR050216">
    <property type="entry name" value="LRR_domain-containing"/>
</dbReference>
<dbReference type="Proteomes" id="UP000594263">
    <property type="component" value="Unplaced"/>
</dbReference>
<feature type="compositionally biased region" description="Low complexity" evidence="5">
    <location>
        <begin position="116"/>
        <end position="163"/>
    </location>
</feature>
<evidence type="ECO:0000313" key="8">
    <source>
        <dbReference type="Proteomes" id="UP000594263"/>
    </source>
</evidence>
<evidence type="ECO:0000256" key="3">
    <source>
        <dbReference type="ARBA" id="ARBA00023786"/>
    </source>
</evidence>
<comment type="similarity">
    <text evidence="3">Belongs to the SHOC2 family.</text>
</comment>
<dbReference type="InterPro" id="IPR003591">
    <property type="entry name" value="Leu-rich_rpt_typical-subtyp"/>
</dbReference>